<feature type="non-terminal residue" evidence="1">
    <location>
        <position position="1"/>
    </location>
</feature>
<dbReference type="SUPFAM" id="SSF55154">
    <property type="entry name" value="CYTH-like phosphatases"/>
    <property type="match status" value="1"/>
</dbReference>
<comment type="caution">
    <text evidence="1">The sequence shown here is derived from an EMBL/GenBank/DDBJ whole genome shotgun (WGS) entry which is preliminary data.</text>
</comment>
<reference evidence="1" key="1">
    <citation type="submission" date="2019-11" db="EMBL/GenBank/DDBJ databases">
        <title>Characterization of Clostridium perfringens isolates from swine manure treated agricultural soils.</title>
        <authorList>
            <person name="Wushke S.T."/>
        </authorList>
    </citation>
    <scope>NUCLEOTIDE SEQUENCE</scope>
    <source>
        <strain evidence="1">X15</strain>
    </source>
</reference>
<name>A0AAW9IZG4_CLOPF</name>
<dbReference type="EMBL" id="WNVG01001684">
    <property type="protein sequence ID" value="MDZ5035474.1"/>
    <property type="molecule type" value="Genomic_DNA"/>
</dbReference>
<sequence>DINDESFCPFPYLEIETSSEESLKEILDLIGYTIDDTTSKTIYEILEEKGLSLGDGKGL</sequence>
<organism evidence="1 2">
    <name type="scientific">Clostridium perfringens</name>
    <dbReference type="NCBI Taxonomy" id="1502"/>
    <lineage>
        <taxon>Bacteria</taxon>
        <taxon>Bacillati</taxon>
        <taxon>Bacillota</taxon>
        <taxon>Clostridia</taxon>
        <taxon>Eubacteriales</taxon>
        <taxon>Clostridiaceae</taxon>
        <taxon>Clostridium</taxon>
    </lineage>
</organism>
<protein>
    <submittedName>
        <fullName evidence="1">Adenylate cyclase</fullName>
    </submittedName>
</protein>
<dbReference type="Proteomes" id="UP001289066">
    <property type="component" value="Unassembled WGS sequence"/>
</dbReference>
<dbReference type="AlphaFoldDB" id="A0AAW9IZG4"/>
<evidence type="ECO:0000313" key="1">
    <source>
        <dbReference type="EMBL" id="MDZ5035474.1"/>
    </source>
</evidence>
<dbReference type="InterPro" id="IPR033469">
    <property type="entry name" value="CYTH-like_dom_sf"/>
</dbReference>
<gene>
    <name evidence="1" type="ORF">GNF81_22615</name>
</gene>
<accession>A0AAW9IZG4</accession>
<proteinExistence type="predicted"/>
<evidence type="ECO:0000313" key="2">
    <source>
        <dbReference type="Proteomes" id="UP001289066"/>
    </source>
</evidence>